<reference evidence="1 2" key="1">
    <citation type="submission" date="2024-01" db="EMBL/GenBank/DDBJ databases">
        <title>Niabella digestum sp. nov., isolated from waste digestion system.</title>
        <authorList>
            <person name="Zhang L."/>
        </authorList>
    </citation>
    <scope>NUCLEOTIDE SEQUENCE [LARGE SCALE GENOMIC DNA]</scope>
    <source>
        <strain evidence="1 2">A18</strain>
    </source>
</reference>
<protein>
    <submittedName>
        <fullName evidence="1">Uncharacterized protein</fullName>
    </submittedName>
</protein>
<proteinExistence type="predicted"/>
<name>A0ABU7RD86_9BACT</name>
<evidence type="ECO:0000313" key="2">
    <source>
        <dbReference type="Proteomes" id="UP001357452"/>
    </source>
</evidence>
<organism evidence="1 2">
    <name type="scientific">Niabella digestorum</name>
    <dbReference type="NCBI Taxonomy" id="3117701"/>
    <lineage>
        <taxon>Bacteria</taxon>
        <taxon>Pseudomonadati</taxon>
        <taxon>Bacteroidota</taxon>
        <taxon>Chitinophagia</taxon>
        <taxon>Chitinophagales</taxon>
        <taxon>Chitinophagaceae</taxon>
        <taxon>Niabella</taxon>
    </lineage>
</organism>
<dbReference type="Proteomes" id="UP001357452">
    <property type="component" value="Unassembled WGS sequence"/>
</dbReference>
<dbReference type="RefSeq" id="WP_330973185.1">
    <property type="nucleotide sequence ID" value="NZ_JAZGLY010000001.1"/>
</dbReference>
<sequence length="163" mass="18356">MNLLKTIQLILSLVIVLHISGQVAVKKRGPVTGLYRITEVADTNFHLLKVGDIIEISSTKGFVHHRKGKLLHHYKMKPITIITKRVAPCILPPCPEFKDTIPAFYVEAMKRIIMISDLSSKSYLNITEARHDVHTAQIPQAVPIHLGCVMKKIKIKKNPTNTH</sequence>
<comment type="caution">
    <text evidence="1">The sequence shown here is derived from an EMBL/GenBank/DDBJ whole genome shotgun (WGS) entry which is preliminary data.</text>
</comment>
<accession>A0ABU7RD86</accession>
<gene>
    <name evidence="1" type="ORF">V2H41_00690</name>
</gene>
<keyword evidence="2" id="KW-1185">Reference proteome</keyword>
<dbReference type="EMBL" id="JAZGLY010000001">
    <property type="protein sequence ID" value="MEE6185777.1"/>
    <property type="molecule type" value="Genomic_DNA"/>
</dbReference>
<evidence type="ECO:0000313" key="1">
    <source>
        <dbReference type="EMBL" id="MEE6185777.1"/>
    </source>
</evidence>